<keyword evidence="1" id="KW-0175">Coiled coil</keyword>
<dbReference type="EMBL" id="LNQR01000101">
    <property type="protein sequence ID" value="KWT81140.1"/>
    <property type="molecule type" value="Genomic_DNA"/>
</dbReference>
<feature type="region of interest" description="Disordered" evidence="2">
    <location>
        <begin position="529"/>
        <end position="548"/>
    </location>
</feature>
<accession>A0ABR5SE24</accession>
<feature type="coiled-coil region" evidence="1">
    <location>
        <begin position="706"/>
        <end position="783"/>
    </location>
</feature>
<gene>
    <name evidence="3" type="ORF">ASN18_2646</name>
</gene>
<reference evidence="3 4" key="1">
    <citation type="submission" date="2015-11" db="EMBL/GenBank/DDBJ databases">
        <authorList>
            <person name="Lin W."/>
        </authorList>
    </citation>
    <scope>NUCLEOTIDE SEQUENCE [LARGE SCALE GENOMIC DNA]</scope>
    <source>
        <strain evidence="3 4">HCH-1</strain>
    </source>
</reference>
<dbReference type="Proteomes" id="UP000060487">
    <property type="component" value="Unassembled WGS sequence"/>
</dbReference>
<name>A0ABR5SE24_9BACT</name>
<proteinExistence type="predicted"/>
<evidence type="ECO:0000256" key="2">
    <source>
        <dbReference type="SAM" id="MobiDB-lite"/>
    </source>
</evidence>
<comment type="caution">
    <text evidence="3">The sequence shown here is derived from an EMBL/GenBank/DDBJ whole genome shotgun (WGS) entry which is preliminary data.</text>
</comment>
<sequence>MAANSEVKLIITTDASGAVTGIKNLKNEMEGISKSAGSINDAYKKLGIESEQSIRQQMVEAQKAYDKIKSSGTASAGDIIKAEQAKSQRVAALYQQLSKDAGGAAAGVNSIGSAASSQTASVTGFSASLGSMVSAVAGIASLAALKQFVTSTISDFEKLQSAMTGLAAVARYSGAGIGKSMDAALNLSKDGLISVQASSQALQNLLSRGFSLNQAVQMLTRLKDAAAFNRQSHLTMSEAVISSTEGIKNENSVLVDNAGVTKNVSVMWKEYAASIKKSVDDLTLAEKRQAEYLGIMKETEGQIGNAKVAADTLTGAKARLTNQITDLSSRIGESLTPAFLLFGKAMEMWIEGLKYVVVYIKGIGVAAAFVAGMVTPLFDALRALVTLDFKGFKKALEAIFNPQNFKNNFKNNIDAARKQFEENWNSMFGKRELEIKLPANDKTRNETVDLAKQVEGLAKRYEEATKKAQDNHEARIKGIEALMVGEKRLSALRAEEMKNIGESAKAAAKYYEDVDKEIKKQTEDLENQYQTKRKAETDKYNQKDKSSLSPEARAAEYYKYQEELNKIDRDYAEQFKKLHKDAAEAKAKAAVKAQEIILKSVDEALKKETEAAQVGQKKVDILKEEHELRLKMIEASGMKSRDQQSATIKEDVSYYKTLTTAITANFNERIAGLDKYKAGLEELGKKEKQVAEVIKQAQGKVLQEKIKVAEESKKALTAALNEVLSKEKQYADQVKSLDNELKNLRQSNIDKIRDLKRSRMTEEEQLKDKASEADQKMSAAKRALQQGDYDQAKKLAQDAQSLYIELGKAYKGDEGKFNSMVAAATSAGSMLEYITGKQRDEAEKARKSYADLAEQLKNSLSVVGESLTKFNEELKKLTSDKKTTIEFQSTGLEGILKDYTGIKDKTVTITVNEVKKQGYNSGGLVYPRVSGHLPGWGTYDSVPAMLTMGEYVVDNRTVSRLGVDFLHQLRYMPPEAARGLLGGVRNPGKPFILPPKGIMADKETYRKIEISVNGITLPAYANKDLIDEFETKTRRNKLSMKY</sequence>
<feature type="compositionally biased region" description="Basic and acidic residues" evidence="2">
    <location>
        <begin position="533"/>
        <end position="546"/>
    </location>
</feature>
<protein>
    <submittedName>
        <fullName evidence="3">Uncharacterized protein</fullName>
    </submittedName>
</protein>
<keyword evidence="4" id="KW-1185">Reference proteome</keyword>
<evidence type="ECO:0000256" key="1">
    <source>
        <dbReference type="SAM" id="Coils"/>
    </source>
</evidence>
<evidence type="ECO:0000313" key="3">
    <source>
        <dbReference type="EMBL" id="KWT81140.1"/>
    </source>
</evidence>
<dbReference type="RefSeq" id="WP_085053268.1">
    <property type="nucleotide sequence ID" value="NZ_LNQR01000101.1"/>
</dbReference>
<organism evidence="3 4">
    <name type="scientific">Candidatus Magnetominusculus xianensis</name>
    <dbReference type="NCBI Taxonomy" id="1748249"/>
    <lineage>
        <taxon>Bacteria</taxon>
        <taxon>Pseudomonadati</taxon>
        <taxon>Nitrospirota</taxon>
        <taxon>Nitrospiria</taxon>
        <taxon>Nitrospirales</taxon>
        <taxon>Nitrospiraceae</taxon>
        <taxon>Candidatus Magnetominusculus</taxon>
    </lineage>
</organism>
<evidence type="ECO:0000313" key="4">
    <source>
        <dbReference type="Proteomes" id="UP000060487"/>
    </source>
</evidence>